<keyword evidence="1" id="KW-0285">Flavoprotein</keyword>
<feature type="domain" description="Nitroreductase" evidence="4">
    <location>
        <begin position="11"/>
        <end position="201"/>
    </location>
</feature>
<dbReference type="PANTHER" id="PTHR23026:SF90">
    <property type="entry name" value="IODOTYROSINE DEIODINASE 1"/>
    <property type="match status" value="1"/>
</dbReference>
<evidence type="ECO:0000313" key="6">
    <source>
        <dbReference type="Proteomes" id="UP000182894"/>
    </source>
</evidence>
<dbReference type="InterPro" id="IPR029479">
    <property type="entry name" value="Nitroreductase"/>
</dbReference>
<evidence type="ECO:0000313" key="5">
    <source>
        <dbReference type="EMBL" id="SDG08495.1"/>
    </source>
</evidence>
<name>A0A1G7RCW8_9PSED</name>
<dbReference type="Proteomes" id="UP000182894">
    <property type="component" value="Unassembled WGS sequence"/>
</dbReference>
<dbReference type="STRING" id="89065.SAMN05216605_101107"/>
<sequence length="226" mass="26121">MAETFSIDQLIRDRRSKRGYLDKPVAPETLRDILEVARFAPSSSNSQPWRCIVMTGRTLGRVTERAVQRYRIAPESLTPEYPFFPAELHEPYAQRVYLFRDQLGEAQGCPRTEKALRMLNIERQYRFFDAPVGLIFIMDRKLERANFICYGCFLQNIMLAAKARGLDTCPQQIWSLQHAVLREELDIPAQDMVVAGMALGWADSERLENHIETPRSPLSEMATFYD</sequence>
<keyword evidence="6" id="KW-1185">Reference proteome</keyword>
<evidence type="ECO:0000256" key="2">
    <source>
        <dbReference type="ARBA" id="ARBA00022643"/>
    </source>
</evidence>
<dbReference type="Gene3D" id="3.40.109.10">
    <property type="entry name" value="NADH Oxidase"/>
    <property type="match status" value="1"/>
</dbReference>
<dbReference type="OrthoDB" id="9784375at2"/>
<dbReference type="AlphaFoldDB" id="A0A1G7RCW8"/>
<gene>
    <name evidence="5" type="ORF">SAMN05216605_101107</name>
</gene>
<dbReference type="SUPFAM" id="SSF55469">
    <property type="entry name" value="FMN-dependent nitroreductase-like"/>
    <property type="match status" value="1"/>
</dbReference>
<dbReference type="InterPro" id="IPR000415">
    <property type="entry name" value="Nitroreductase-like"/>
</dbReference>
<protein>
    <submittedName>
        <fullName evidence="5">Nitrobenzene nitroreductase</fullName>
    </submittedName>
</protein>
<dbReference type="CDD" id="cd02136">
    <property type="entry name" value="PnbA_NfnB-like"/>
    <property type="match status" value="1"/>
</dbReference>
<proteinExistence type="predicted"/>
<keyword evidence="2" id="KW-0288">FMN</keyword>
<evidence type="ECO:0000256" key="3">
    <source>
        <dbReference type="ARBA" id="ARBA00023002"/>
    </source>
</evidence>
<organism evidence="5 6">
    <name type="scientific">Pseudomonas abietaniphila</name>
    <dbReference type="NCBI Taxonomy" id="89065"/>
    <lineage>
        <taxon>Bacteria</taxon>
        <taxon>Pseudomonadati</taxon>
        <taxon>Pseudomonadota</taxon>
        <taxon>Gammaproteobacteria</taxon>
        <taxon>Pseudomonadales</taxon>
        <taxon>Pseudomonadaceae</taxon>
        <taxon>Pseudomonas</taxon>
    </lineage>
</organism>
<keyword evidence="3" id="KW-0560">Oxidoreductase</keyword>
<dbReference type="EMBL" id="FNCO01000001">
    <property type="protein sequence ID" value="SDG08495.1"/>
    <property type="molecule type" value="Genomic_DNA"/>
</dbReference>
<accession>A0A1G7RCW8</accession>
<dbReference type="InterPro" id="IPR050627">
    <property type="entry name" value="Nitroreductase/BluB"/>
</dbReference>
<dbReference type="Pfam" id="PF00881">
    <property type="entry name" value="Nitroreductase"/>
    <property type="match status" value="1"/>
</dbReference>
<reference evidence="6" key="1">
    <citation type="submission" date="2016-10" db="EMBL/GenBank/DDBJ databases">
        <authorList>
            <person name="Varghese N."/>
            <person name="Submissions S."/>
        </authorList>
    </citation>
    <scope>NUCLEOTIDE SEQUENCE [LARGE SCALE GENOMIC DNA]</scope>
    <source>
        <strain evidence="6">ATCC 700689</strain>
    </source>
</reference>
<dbReference type="RefSeq" id="WP_074750182.1">
    <property type="nucleotide sequence ID" value="NZ_FNCO01000001.1"/>
</dbReference>
<dbReference type="PANTHER" id="PTHR23026">
    <property type="entry name" value="NADPH NITROREDUCTASE"/>
    <property type="match status" value="1"/>
</dbReference>
<evidence type="ECO:0000259" key="4">
    <source>
        <dbReference type="Pfam" id="PF00881"/>
    </source>
</evidence>
<dbReference type="GO" id="GO:0016491">
    <property type="term" value="F:oxidoreductase activity"/>
    <property type="evidence" value="ECO:0007669"/>
    <property type="project" value="UniProtKB-KW"/>
</dbReference>
<evidence type="ECO:0000256" key="1">
    <source>
        <dbReference type="ARBA" id="ARBA00022630"/>
    </source>
</evidence>